<sequence length="428" mass="47541">MLQRIVEGCPNLLYLNLSSTLVTNRTLRELSWNCVNLMYLSLAYCYSLTDEGFQCLTTGKGCHKLIHLNLSGCTQMTVVGFKYISAGCPLLKDIVINDMPTLSDTCILPLVAKCRSLSAVSLLNAPHLSDAVLEAVAATVRLKAFSSNRITDTGWKALCRSSQGLRRLGAAECPRMTDESLKSVATLKNLQYLDISHCNKVCDTGLRYLTEGSSANNLRELNVSHCSRIRDISVMRIAQRLCKLRYLNLSYCEKLTDSALEWLSGSSISSLDVSGCNIQDQVLCACVCSPKLCKHVRDLEHVDVSHCVALSDQAIRALSFYCRGLVTLRMSECPKMTDVAVQYLTFGVQYLQELDVSGCVLLTDCTPQLLERSCPSLSSIQMTCCSGISRLAALRLQPRVQHWEHSRYDPPWCTYSVELYRSRIVGVV</sequence>
<protein>
    <recommendedName>
        <fullName evidence="1">F-box/LRR-repeat protein 15-like leucin rich repeat domain-containing protein</fullName>
    </recommendedName>
</protein>
<dbReference type="GO" id="GO:0031146">
    <property type="term" value="P:SCF-dependent proteasomal ubiquitin-dependent protein catabolic process"/>
    <property type="evidence" value="ECO:0007669"/>
    <property type="project" value="TreeGrafter"/>
</dbReference>
<evidence type="ECO:0000259" key="1">
    <source>
        <dbReference type="Pfam" id="PF25372"/>
    </source>
</evidence>
<dbReference type="Ensembl" id="ENSMMDT00005025981.1">
    <property type="protein sequence ID" value="ENSMMDP00005025444.1"/>
    <property type="gene ID" value="ENSMMDG00005012195.1"/>
</dbReference>
<dbReference type="GeneTree" id="ENSGT00940000160224"/>
<evidence type="ECO:0000313" key="2">
    <source>
        <dbReference type="Ensembl" id="ENSMMDP00005025444.1"/>
    </source>
</evidence>
<reference evidence="2" key="2">
    <citation type="submission" date="2025-08" db="UniProtKB">
        <authorList>
            <consortium name="Ensembl"/>
        </authorList>
    </citation>
    <scope>IDENTIFICATION</scope>
</reference>
<dbReference type="Gene3D" id="3.80.10.10">
    <property type="entry name" value="Ribonuclease Inhibitor"/>
    <property type="match status" value="3"/>
</dbReference>
<organism evidence="2 3">
    <name type="scientific">Myripristis murdjan</name>
    <name type="common">pinecone soldierfish</name>
    <dbReference type="NCBI Taxonomy" id="586833"/>
    <lineage>
        <taxon>Eukaryota</taxon>
        <taxon>Metazoa</taxon>
        <taxon>Chordata</taxon>
        <taxon>Craniata</taxon>
        <taxon>Vertebrata</taxon>
        <taxon>Euteleostomi</taxon>
        <taxon>Actinopterygii</taxon>
        <taxon>Neopterygii</taxon>
        <taxon>Teleostei</taxon>
        <taxon>Neoteleostei</taxon>
        <taxon>Acanthomorphata</taxon>
        <taxon>Holocentriformes</taxon>
        <taxon>Holocentridae</taxon>
        <taxon>Myripristis</taxon>
    </lineage>
</organism>
<dbReference type="Pfam" id="PF25372">
    <property type="entry name" value="DUF7885"/>
    <property type="match status" value="1"/>
</dbReference>
<feature type="domain" description="F-box/LRR-repeat protein 15-like leucin rich repeat" evidence="1">
    <location>
        <begin position="139"/>
        <end position="372"/>
    </location>
</feature>
<reference evidence="2" key="1">
    <citation type="submission" date="2019-06" db="EMBL/GenBank/DDBJ databases">
        <authorList>
            <consortium name="Wellcome Sanger Institute Data Sharing"/>
        </authorList>
    </citation>
    <scope>NUCLEOTIDE SEQUENCE [LARGE SCALE GENOMIC DNA]</scope>
</reference>
<dbReference type="SMART" id="SM00367">
    <property type="entry name" value="LRR_CC"/>
    <property type="match status" value="12"/>
</dbReference>
<dbReference type="InterPro" id="IPR032675">
    <property type="entry name" value="LRR_dom_sf"/>
</dbReference>
<dbReference type="PANTHER" id="PTHR13318">
    <property type="entry name" value="PARTNER OF PAIRED, ISOFORM B-RELATED"/>
    <property type="match status" value="1"/>
</dbReference>
<dbReference type="PANTHER" id="PTHR13318:SF240">
    <property type="entry name" value="F-BOX AND LEUCINE-RICH REPEAT PROTEIN 13"/>
    <property type="match status" value="1"/>
</dbReference>
<dbReference type="InParanoid" id="A0A667YNJ3"/>
<dbReference type="SUPFAM" id="SSF52047">
    <property type="entry name" value="RNI-like"/>
    <property type="match status" value="2"/>
</dbReference>
<accession>A0A667YNJ3</accession>
<dbReference type="AlphaFoldDB" id="A0A667YNJ3"/>
<proteinExistence type="predicted"/>
<dbReference type="InterPro" id="IPR057207">
    <property type="entry name" value="FBXL15_LRR"/>
</dbReference>
<keyword evidence="3" id="KW-1185">Reference proteome</keyword>
<name>A0A667YNJ3_9TELE</name>
<evidence type="ECO:0000313" key="3">
    <source>
        <dbReference type="Proteomes" id="UP000472263"/>
    </source>
</evidence>
<reference evidence="2" key="3">
    <citation type="submission" date="2025-09" db="UniProtKB">
        <authorList>
            <consortium name="Ensembl"/>
        </authorList>
    </citation>
    <scope>IDENTIFICATION</scope>
</reference>
<dbReference type="GO" id="GO:0019005">
    <property type="term" value="C:SCF ubiquitin ligase complex"/>
    <property type="evidence" value="ECO:0007669"/>
    <property type="project" value="TreeGrafter"/>
</dbReference>
<dbReference type="InterPro" id="IPR006553">
    <property type="entry name" value="Leu-rich_rpt_Cys-con_subtyp"/>
</dbReference>
<gene>
    <name evidence="2" type="primary">fbxl13</name>
</gene>
<dbReference type="Proteomes" id="UP000472263">
    <property type="component" value="Chromosome 6"/>
</dbReference>